<keyword evidence="1" id="KW-0678">Repressor</keyword>
<dbReference type="PROSITE" id="PS50937">
    <property type="entry name" value="HTH_MERR_2"/>
    <property type="match status" value="1"/>
</dbReference>
<evidence type="ECO:0000256" key="2">
    <source>
        <dbReference type="ARBA" id="ARBA00023015"/>
    </source>
</evidence>
<dbReference type="CDD" id="cd00592">
    <property type="entry name" value="HTH_MerR-like"/>
    <property type="match status" value="1"/>
</dbReference>
<evidence type="ECO:0000256" key="3">
    <source>
        <dbReference type="ARBA" id="ARBA00023125"/>
    </source>
</evidence>
<dbReference type="EMBL" id="BOSE01000014">
    <property type="protein sequence ID" value="GIP19400.1"/>
    <property type="molecule type" value="Genomic_DNA"/>
</dbReference>
<keyword evidence="2" id="KW-0805">Transcription regulation</keyword>
<dbReference type="InterPro" id="IPR000551">
    <property type="entry name" value="MerR-type_HTH_dom"/>
</dbReference>
<dbReference type="PANTHER" id="PTHR30204:SF69">
    <property type="entry name" value="MERR-FAMILY TRANSCRIPTIONAL REGULATOR"/>
    <property type="match status" value="1"/>
</dbReference>
<evidence type="ECO:0000313" key="7">
    <source>
        <dbReference type="Proteomes" id="UP000683139"/>
    </source>
</evidence>
<gene>
    <name evidence="6" type="ORF">J40TS1_50420</name>
</gene>
<dbReference type="GO" id="GO:0003700">
    <property type="term" value="F:DNA-binding transcription factor activity"/>
    <property type="evidence" value="ECO:0007669"/>
    <property type="project" value="InterPro"/>
</dbReference>
<comment type="caution">
    <text evidence="6">The sequence shown here is derived from an EMBL/GenBank/DDBJ whole genome shotgun (WGS) entry which is preliminary data.</text>
</comment>
<dbReference type="InterPro" id="IPR009061">
    <property type="entry name" value="DNA-bd_dom_put_sf"/>
</dbReference>
<dbReference type="Proteomes" id="UP000683139">
    <property type="component" value="Unassembled WGS sequence"/>
</dbReference>
<sequence length="119" mass="14299">MKINEVSKRTNLPISTLRFYERKNIIPNEFVKRDENNYRVYAEEIVEFIEDIKSLLSADFSIEELSLLLNQQLNLSYEEKRIIVEQKIKEIEDIQRRLNKSKKFLKDILEGKVNFQTKC</sequence>
<dbReference type="Gene3D" id="1.10.1660.10">
    <property type="match status" value="1"/>
</dbReference>
<dbReference type="RefSeq" id="WP_213520087.1">
    <property type="nucleotide sequence ID" value="NZ_BOSE01000014.1"/>
</dbReference>
<feature type="domain" description="HTH merR-type" evidence="5">
    <location>
        <begin position="1"/>
        <end position="71"/>
    </location>
</feature>
<dbReference type="InterPro" id="IPR047057">
    <property type="entry name" value="MerR_fam"/>
</dbReference>
<keyword evidence="3" id="KW-0238">DNA-binding</keyword>
<dbReference type="GO" id="GO:0003677">
    <property type="term" value="F:DNA binding"/>
    <property type="evidence" value="ECO:0007669"/>
    <property type="project" value="UniProtKB-KW"/>
</dbReference>
<reference evidence="6" key="1">
    <citation type="submission" date="2021-03" db="EMBL/GenBank/DDBJ databases">
        <title>Antimicrobial resistance genes in bacteria isolated from Japanese honey, and their potential for conferring macrolide and lincosamide resistance in the American foulbrood pathogen Paenibacillus larvae.</title>
        <authorList>
            <person name="Okamoto M."/>
            <person name="Kumagai M."/>
            <person name="Kanamori H."/>
            <person name="Takamatsu D."/>
        </authorList>
    </citation>
    <scope>NUCLEOTIDE SEQUENCE</scope>
    <source>
        <strain evidence="6">J40TS1</strain>
    </source>
</reference>
<evidence type="ECO:0000256" key="1">
    <source>
        <dbReference type="ARBA" id="ARBA00022491"/>
    </source>
</evidence>
<evidence type="ECO:0000256" key="4">
    <source>
        <dbReference type="ARBA" id="ARBA00023163"/>
    </source>
</evidence>
<evidence type="ECO:0000313" key="6">
    <source>
        <dbReference type="EMBL" id="GIP19400.1"/>
    </source>
</evidence>
<evidence type="ECO:0000259" key="5">
    <source>
        <dbReference type="PROSITE" id="PS50937"/>
    </source>
</evidence>
<dbReference type="AlphaFoldDB" id="A0A920D0B5"/>
<keyword evidence="4" id="KW-0804">Transcription</keyword>
<dbReference type="SUPFAM" id="SSF46955">
    <property type="entry name" value="Putative DNA-binding domain"/>
    <property type="match status" value="1"/>
</dbReference>
<organism evidence="6 7">
    <name type="scientific">Paenibacillus montaniterrae</name>
    <dbReference type="NCBI Taxonomy" id="429341"/>
    <lineage>
        <taxon>Bacteria</taxon>
        <taxon>Bacillati</taxon>
        <taxon>Bacillota</taxon>
        <taxon>Bacilli</taxon>
        <taxon>Bacillales</taxon>
        <taxon>Paenibacillaceae</taxon>
        <taxon>Paenibacillus</taxon>
    </lineage>
</organism>
<protein>
    <recommendedName>
        <fullName evidence="5">HTH merR-type domain-containing protein</fullName>
    </recommendedName>
</protein>
<dbReference type="SMART" id="SM00422">
    <property type="entry name" value="HTH_MERR"/>
    <property type="match status" value="1"/>
</dbReference>
<keyword evidence="7" id="KW-1185">Reference proteome</keyword>
<name>A0A920D0B5_9BACL</name>
<proteinExistence type="predicted"/>
<dbReference type="PANTHER" id="PTHR30204">
    <property type="entry name" value="REDOX-CYCLING DRUG-SENSING TRANSCRIPTIONAL ACTIVATOR SOXR"/>
    <property type="match status" value="1"/>
</dbReference>
<accession>A0A920D0B5</accession>
<dbReference type="Pfam" id="PF13411">
    <property type="entry name" value="MerR_1"/>
    <property type="match status" value="1"/>
</dbReference>